<proteinExistence type="predicted"/>
<name>A0A645JN05_9ZZZZ</name>
<organism evidence="1">
    <name type="scientific">bioreactor metagenome</name>
    <dbReference type="NCBI Taxonomy" id="1076179"/>
    <lineage>
        <taxon>unclassified sequences</taxon>
        <taxon>metagenomes</taxon>
        <taxon>ecological metagenomes</taxon>
    </lineage>
</organism>
<sequence length="90" mass="10171">MIIKKQLVFSVVDTQVNTALVGKLMIDLCVEIIKIIGEIDFTVVIRILFLDSPVDEIHRRTGEQIEIGTSERNRKRCLILDDGALQVYTG</sequence>
<dbReference type="AlphaFoldDB" id="A0A645JN05"/>
<reference evidence="1" key="1">
    <citation type="submission" date="2019-08" db="EMBL/GenBank/DDBJ databases">
        <authorList>
            <person name="Kucharzyk K."/>
            <person name="Murdoch R.W."/>
            <person name="Higgins S."/>
            <person name="Loffler F."/>
        </authorList>
    </citation>
    <scope>NUCLEOTIDE SEQUENCE</scope>
</reference>
<protein>
    <submittedName>
        <fullName evidence="1">Uncharacterized protein</fullName>
    </submittedName>
</protein>
<dbReference type="EMBL" id="VSSQ01145993">
    <property type="protein sequence ID" value="MPN64717.1"/>
    <property type="molecule type" value="Genomic_DNA"/>
</dbReference>
<accession>A0A645JN05</accession>
<evidence type="ECO:0000313" key="1">
    <source>
        <dbReference type="EMBL" id="MPN64717.1"/>
    </source>
</evidence>
<comment type="caution">
    <text evidence="1">The sequence shown here is derived from an EMBL/GenBank/DDBJ whole genome shotgun (WGS) entry which is preliminary data.</text>
</comment>
<gene>
    <name evidence="1" type="ORF">SDC9_212493</name>
</gene>